<comment type="caution">
    <text evidence="1">The sequence shown here is derived from an EMBL/GenBank/DDBJ whole genome shotgun (WGS) entry which is preliminary data.</text>
</comment>
<name>A0ACC2VH28_9TREE</name>
<dbReference type="EMBL" id="JASBWR010000077">
    <property type="protein sequence ID" value="KAJ9098420.1"/>
    <property type="molecule type" value="Genomic_DNA"/>
</dbReference>
<proteinExistence type="predicted"/>
<protein>
    <submittedName>
        <fullName evidence="1">Uncharacterized protein</fullName>
    </submittedName>
</protein>
<keyword evidence="2" id="KW-1185">Reference proteome</keyword>
<accession>A0ACC2VH28</accession>
<gene>
    <name evidence="1" type="ORF">QFC19_006419</name>
</gene>
<sequence>MSTLDPPIIEKVDIALKKEWDGGRRLLVAQMTSAGRSAELPNQVISPADANSIVSSIQEQEQPGPKQLPPMTSRNPPRNLWRIVSVCLLNFGNGYLDAAPGALIPFIEKYYDISYSIVSLIWMSNAAGFIAVACLSHKIRPLLGRQKSLTLGCFFLCAMYSIVLSGTRFPVIVLAFFFGGIGMAITLAQANVFLAGLDKGSKYLSFCHGSYGVGATISPLLATLMVTHGVPWHYAYIINLTLALSTGTIVWFSFRGADEDLQPWDDEHEPLISDEMTPSQTADEGIQLGDMSQTPRRMSTAAPPKGMSHWDLMQLALKNYLTWTMALCVLFYQGSEVSMAGWIVTYLTEYRHGNPNSVGYVASGFWGGLTIGRLVVARPAHVYLGVRRSVLIFSAITVALVIMTWVLPNAIAAGVCVSLAGVMIGPSYILIITMAAKIIPRKIQIVSITIMTAFGSSGGAIFPFLVGLLSQSAGTYVVLPVFIALYTTMMILWGCLPNAERMDKGGIHTIWERIW</sequence>
<dbReference type="Proteomes" id="UP001241377">
    <property type="component" value="Unassembled WGS sequence"/>
</dbReference>
<reference evidence="1" key="1">
    <citation type="submission" date="2023-04" db="EMBL/GenBank/DDBJ databases">
        <title>Draft Genome sequencing of Naganishia species isolated from polar environments using Oxford Nanopore Technology.</title>
        <authorList>
            <person name="Leo P."/>
            <person name="Venkateswaran K."/>
        </authorList>
    </citation>
    <scope>NUCLEOTIDE SEQUENCE</scope>
    <source>
        <strain evidence="1">MNA-CCFEE 5261</strain>
    </source>
</reference>
<evidence type="ECO:0000313" key="2">
    <source>
        <dbReference type="Proteomes" id="UP001241377"/>
    </source>
</evidence>
<evidence type="ECO:0000313" key="1">
    <source>
        <dbReference type="EMBL" id="KAJ9098420.1"/>
    </source>
</evidence>
<organism evidence="1 2">
    <name type="scientific">Naganishia cerealis</name>
    <dbReference type="NCBI Taxonomy" id="610337"/>
    <lineage>
        <taxon>Eukaryota</taxon>
        <taxon>Fungi</taxon>
        <taxon>Dikarya</taxon>
        <taxon>Basidiomycota</taxon>
        <taxon>Agaricomycotina</taxon>
        <taxon>Tremellomycetes</taxon>
        <taxon>Filobasidiales</taxon>
        <taxon>Filobasidiaceae</taxon>
        <taxon>Naganishia</taxon>
    </lineage>
</organism>